<feature type="binding site" evidence="13">
    <location>
        <position position="300"/>
    </location>
    <ligand>
        <name>Zn(2+)</name>
        <dbReference type="ChEBI" id="CHEBI:29105"/>
        <note>catalytic</note>
    </ligand>
</feature>
<comment type="similarity">
    <text evidence="2">Belongs to the peptidase M35 family.</text>
</comment>
<evidence type="ECO:0000256" key="14">
    <source>
        <dbReference type="PIRSR" id="PIRSR601384-3"/>
    </source>
</evidence>
<proteinExistence type="inferred from homology"/>
<comment type="caution">
    <text evidence="16">The sequence shown here is derived from an EMBL/GenBank/DDBJ whole genome shotgun (WGS) entry which is preliminary data.</text>
</comment>
<keyword evidence="8" id="KW-0378">Hydrolase</keyword>
<keyword evidence="10" id="KW-0482">Metalloprotease</keyword>
<dbReference type="GO" id="GO:0006508">
    <property type="term" value="P:proteolysis"/>
    <property type="evidence" value="ECO:0007669"/>
    <property type="project" value="UniProtKB-KW"/>
</dbReference>
<dbReference type="InterPro" id="IPR050414">
    <property type="entry name" value="Fungal_M35_metalloproteases"/>
</dbReference>
<evidence type="ECO:0000313" key="17">
    <source>
        <dbReference type="Proteomes" id="UP000629468"/>
    </source>
</evidence>
<evidence type="ECO:0000256" key="11">
    <source>
        <dbReference type="ARBA" id="ARBA00023145"/>
    </source>
</evidence>
<dbReference type="GO" id="GO:0046872">
    <property type="term" value="F:metal ion binding"/>
    <property type="evidence" value="ECO:0007669"/>
    <property type="project" value="UniProtKB-KW"/>
</dbReference>
<evidence type="ECO:0000256" key="5">
    <source>
        <dbReference type="ARBA" id="ARBA00022685"/>
    </source>
</evidence>
<feature type="signal peptide" evidence="15">
    <location>
        <begin position="1"/>
        <end position="17"/>
    </location>
</feature>
<evidence type="ECO:0000256" key="8">
    <source>
        <dbReference type="ARBA" id="ARBA00022801"/>
    </source>
</evidence>
<protein>
    <recommendedName>
        <fullName evidence="3">deuterolysin</fullName>
        <ecNumber evidence="3">3.4.24.39</ecNumber>
    </recommendedName>
</protein>
<dbReference type="EC" id="3.4.24.39" evidence="3"/>
<evidence type="ECO:0000256" key="3">
    <source>
        <dbReference type="ARBA" id="ARBA00012431"/>
    </source>
</evidence>
<dbReference type="Proteomes" id="UP000629468">
    <property type="component" value="Unassembled WGS sequence"/>
</dbReference>
<keyword evidence="7 15" id="KW-0732">Signal</keyword>
<dbReference type="AlphaFoldDB" id="A0A8H7KHU6"/>
<dbReference type="Gene3D" id="3.40.390.10">
    <property type="entry name" value="Collagenase (Catalytic Domain)"/>
    <property type="match status" value="1"/>
</dbReference>
<accession>A0A8H7KHU6</accession>
<feature type="disulfide bond" evidence="14">
    <location>
        <begin position="248"/>
        <end position="266"/>
    </location>
</feature>
<keyword evidence="6 13" id="KW-0479">Metal-binding</keyword>
<reference evidence="16 17" key="1">
    <citation type="journal article" name="Sci. Rep.">
        <title>Telomere-to-telomere assembled and centromere annotated genomes of the two main subspecies of the button mushroom Agaricus bisporus reveal especially polymorphic chromosome ends.</title>
        <authorList>
            <person name="Sonnenberg A.S.M."/>
            <person name="Sedaghat-Telgerd N."/>
            <person name="Lavrijssen B."/>
            <person name="Ohm R.A."/>
            <person name="Hendrickx P.M."/>
            <person name="Scholtmeijer K."/>
            <person name="Baars J.J.P."/>
            <person name="van Peer A."/>
        </authorList>
    </citation>
    <scope>NUCLEOTIDE SEQUENCE [LARGE SCALE GENOMIC DNA]</scope>
    <source>
        <strain evidence="16 17">H119_p4</strain>
    </source>
</reference>
<feature type="active site" evidence="12">
    <location>
        <position position="297"/>
    </location>
</feature>
<keyword evidence="11" id="KW-0865">Zymogen</keyword>
<comment type="cofactor">
    <cofactor evidence="13">
        <name>Zn(2+)</name>
        <dbReference type="ChEBI" id="CHEBI:29105"/>
    </cofactor>
    <text evidence="13">Binds 1 zinc ion per subunit.</text>
</comment>
<evidence type="ECO:0000256" key="15">
    <source>
        <dbReference type="SAM" id="SignalP"/>
    </source>
</evidence>
<sequence length="343" mass="36567">MLFRPLVALTLFGIALANPIKRAENLEVAVTGPASSVKSIDELKFTSTVTNTGAEAVKVLKYGTILDELPTRSFKVTKDGQDVEFKGVKMTIDLNDDAYTVIQPGQTITTVHDVAQLFDFESAGAGKFSFEALTLFPMANEAALTKVQAAAPSVEVEVTEDVATRQIVKRSTNVCTSSSLRSYIDAAYSEGRQLASVAASYISSRGTGDSLYRSYWGTNSASTVGGVFNRVASGGSSTLNCNDAFGVCDGNVIAYTLTSTGNIYFCSIFYNEVANTNLCRGTSVASRNVRGGTVLHELTHATSGTDDVIYGCASDQGLSNSQKVNNADNYNCFSTQVYQNTQC</sequence>
<evidence type="ECO:0000256" key="6">
    <source>
        <dbReference type="ARBA" id="ARBA00022723"/>
    </source>
</evidence>
<dbReference type="InterPro" id="IPR001384">
    <property type="entry name" value="Peptidase_M35"/>
</dbReference>
<keyword evidence="4" id="KW-0645">Protease</keyword>
<feature type="chain" id="PRO_5034083436" description="deuterolysin" evidence="15">
    <location>
        <begin position="18"/>
        <end position="343"/>
    </location>
</feature>
<dbReference type="SUPFAM" id="SSF55486">
    <property type="entry name" value="Metalloproteases ('zincins'), catalytic domain"/>
    <property type="match status" value="1"/>
</dbReference>
<feature type="disulfide bond" evidence="14">
    <location>
        <begin position="175"/>
        <end position="241"/>
    </location>
</feature>
<dbReference type="Pfam" id="PF02102">
    <property type="entry name" value="Peptidase_M35"/>
    <property type="match status" value="1"/>
</dbReference>
<evidence type="ECO:0000256" key="10">
    <source>
        <dbReference type="ARBA" id="ARBA00023049"/>
    </source>
</evidence>
<keyword evidence="9 13" id="KW-0862">Zinc</keyword>
<comment type="catalytic activity">
    <reaction evidence="1">
        <text>Preferential cleavage of bonds with hydrophobic residues in P1'. Also 3-Asn-|-Gln-4 and 8-Gly-|-Ser-9 bonds in insulin B chain.</text>
        <dbReference type="EC" id="3.4.24.39"/>
    </reaction>
</comment>
<evidence type="ECO:0000256" key="13">
    <source>
        <dbReference type="PIRSR" id="PIRSR601384-2"/>
    </source>
</evidence>
<organism evidence="16 17">
    <name type="scientific">Agaricus bisporus var. burnettii</name>
    <dbReference type="NCBI Taxonomy" id="192524"/>
    <lineage>
        <taxon>Eukaryota</taxon>
        <taxon>Fungi</taxon>
        <taxon>Dikarya</taxon>
        <taxon>Basidiomycota</taxon>
        <taxon>Agaricomycotina</taxon>
        <taxon>Agaricomycetes</taxon>
        <taxon>Agaricomycetidae</taxon>
        <taxon>Agaricales</taxon>
        <taxon>Agaricineae</taxon>
        <taxon>Agaricaceae</taxon>
        <taxon>Agaricus</taxon>
    </lineage>
</organism>
<evidence type="ECO:0000256" key="4">
    <source>
        <dbReference type="ARBA" id="ARBA00022670"/>
    </source>
</evidence>
<evidence type="ECO:0000256" key="7">
    <source>
        <dbReference type="ARBA" id="ARBA00022729"/>
    </source>
</evidence>
<feature type="binding site" evidence="13">
    <location>
        <position position="296"/>
    </location>
    <ligand>
        <name>Zn(2+)</name>
        <dbReference type="ChEBI" id="CHEBI:29105"/>
        <note>catalytic</note>
    </ligand>
</feature>
<evidence type="ECO:0000256" key="2">
    <source>
        <dbReference type="ARBA" id="ARBA00010279"/>
    </source>
</evidence>
<evidence type="ECO:0000256" key="1">
    <source>
        <dbReference type="ARBA" id="ARBA00001187"/>
    </source>
</evidence>
<dbReference type="PANTHER" id="PTHR37016:SF3">
    <property type="entry name" value="NEUTRAL PROTEASE 2-RELATED"/>
    <property type="match status" value="1"/>
</dbReference>
<dbReference type="PANTHER" id="PTHR37016">
    <property type="match status" value="1"/>
</dbReference>
<dbReference type="Gene3D" id="2.60.40.2970">
    <property type="match status" value="1"/>
</dbReference>
<evidence type="ECO:0000313" key="16">
    <source>
        <dbReference type="EMBL" id="KAF7776597.1"/>
    </source>
</evidence>
<gene>
    <name evidence="16" type="ORF">Agabi119p4_4990</name>
</gene>
<keyword evidence="5" id="KW-0165">Cleavage on pair of basic residues</keyword>
<evidence type="ECO:0000256" key="12">
    <source>
        <dbReference type="PIRSR" id="PIRSR601384-1"/>
    </source>
</evidence>
<feature type="binding site" evidence="13">
    <location>
        <position position="307"/>
    </location>
    <ligand>
        <name>Zn(2+)</name>
        <dbReference type="ChEBI" id="CHEBI:29105"/>
        <note>catalytic</note>
    </ligand>
</feature>
<name>A0A8H7KHU6_AGABI</name>
<dbReference type="EMBL" id="JABXXO010000006">
    <property type="protein sequence ID" value="KAF7776597.1"/>
    <property type="molecule type" value="Genomic_DNA"/>
</dbReference>
<dbReference type="InterPro" id="IPR024079">
    <property type="entry name" value="MetalloPept_cat_dom_sf"/>
</dbReference>
<dbReference type="CDD" id="cd11008">
    <property type="entry name" value="M35_deuterolysin_like"/>
    <property type="match status" value="1"/>
</dbReference>
<dbReference type="GO" id="GO:0004222">
    <property type="term" value="F:metalloendopeptidase activity"/>
    <property type="evidence" value="ECO:0007669"/>
    <property type="project" value="InterPro"/>
</dbReference>
<evidence type="ECO:0000256" key="9">
    <source>
        <dbReference type="ARBA" id="ARBA00022833"/>
    </source>
</evidence>